<dbReference type="WBParaSite" id="L893_g24790.t1">
    <property type="protein sequence ID" value="L893_g24790.t1"/>
    <property type="gene ID" value="L893_g24790"/>
</dbReference>
<reference evidence="3" key="1">
    <citation type="submission" date="2016-11" db="UniProtKB">
        <authorList>
            <consortium name="WormBaseParasite"/>
        </authorList>
    </citation>
    <scope>IDENTIFICATION</scope>
</reference>
<organism evidence="2 3">
    <name type="scientific">Steinernema glaseri</name>
    <dbReference type="NCBI Taxonomy" id="37863"/>
    <lineage>
        <taxon>Eukaryota</taxon>
        <taxon>Metazoa</taxon>
        <taxon>Ecdysozoa</taxon>
        <taxon>Nematoda</taxon>
        <taxon>Chromadorea</taxon>
        <taxon>Rhabditida</taxon>
        <taxon>Tylenchina</taxon>
        <taxon>Panagrolaimomorpha</taxon>
        <taxon>Strongyloidoidea</taxon>
        <taxon>Steinernematidae</taxon>
        <taxon>Steinernema</taxon>
    </lineage>
</organism>
<sequence length="91" mass="9754">MEVLLAGRSSAQDPSAHLVPARGGQSNLIRPGKGRQLSPLTLVTVTTSADEFLISANRSCRDATAFRSSAMGKERRRSSVGIWVVLDAIFL</sequence>
<protein>
    <submittedName>
        <fullName evidence="3">Uncharacterized protein</fullName>
    </submittedName>
</protein>
<dbReference type="AlphaFoldDB" id="A0A1I7ZBW1"/>
<accession>A0A1I7ZBW1</accession>
<proteinExistence type="predicted"/>
<evidence type="ECO:0000313" key="2">
    <source>
        <dbReference type="Proteomes" id="UP000095287"/>
    </source>
</evidence>
<feature type="region of interest" description="Disordered" evidence="1">
    <location>
        <begin position="1"/>
        <end position="33"/>
    </location>
</feature>
<name>A0A1I7ZBW1_9BILA</name>
<dbReference type="Proteomes" id="UP000095287">
    <property type="component" value="Unplaced"/>
</dbReference>
<evidence type="ECO:0000256" key="1">
    <source>
        <dbReference type="SAM" id="MobiDB-lite"/>
    </source>
</evidence>
<keyword evidence="2" id="KW-1185">Reference proteome</keyword>
<evidence type="ECO:0000313" key="3">
    <source>
        <dbReference type="WBParaSite" id="L893_g24790.t1"/>
    </source>
</evidence>